<dbReference type="PROSITE" id="PS50089">
    <property type="entry name" value="ZF_RING_2"/>
    <property type="match status" value="1"/>
</dbReference>
<evidence type="ECO:0000313" key="7">
    <source>
        <dbReference type="EMBL" id="KAF8484688.1"/>
    </source>
</evidence>
<dbReference type="EMBL" id="WHVB01000003">
    <property type="protein sequence ID" value="KAF8484688.1"/>
    <property type="molecule type" value="Genomic_DNA"/>
</dbReference>
<evidence type="ECO:0000256" key="4">
    <source>
        <dbReference type="PROSITE-ProRule" id="PRU00175"/>
    </source>
</evidence>
<evidence type="ECO:0000259" key="6">
    <source>
        <dbReference type="PROSITE" id="PS50089"/>
    </source>
</evidence>
<comment type="caution">
    <text evidence="7">The sequence shown here is derived from an EMBL/GenBank/DDBJ whole genome shotgun (WGS) entry which is preliminary data.</text>
</comment>
<evidence type="ECO:0000256" key="5">
    <source>
        <dbReference type="SAM" id="MobiDB-lite"/>
    </source>
</evidence>
<gene>
    <name evidence="7" type="ORF">DFH94DRAFT_243700</name>
</gene>
<keyword evidence="1" id="KW-0479">Metal-binding</keyword>
<evidence type="ECO:0000256" key="3">
    <source>
        <dbReference type="ARBA" id="ARBA00022833"/>
    </source>
</evidence>
<accession>A0A9P5N2D0</accession>
<dbReference type="OrthoDB" id="8062037at2759"/>
<name>A0A9P5N2D0_9AGAM</name>
<proteinExistence type="predicted"/>
<evidence type="ECO:0000256" key="2">
    <source>
        <dbReference type="ARBA" id="ARBA00022771"/>
    </source>
</evidence>
<sequence>MSVSDTDTVDPIVASALATLDLLSPCDIPNLDDSCPICLLTFRAVLEPREDSLQGKAVSGVARVGGCGHLFCVEDLSEWIKGRHGTCPTCRHDFLPELRPVDSDAESDDDGDYVPTEYEADSDLDTDYEDGFMDSDGIDLDTMEVDPLPHLAGGDEAMEGDERDSIASSHHVPGYHESHDLEAQSVCGSEVAWWDGEQDEWGLTDGDSMGTSEGELSVGDRFLETDVQVRLDSEGEYAIYEGGAEPKR</sequence>
<dbReference type="GO" id="GO:0008270">
    <property type="term" value="F:zinc ion binding"/>
    <property type="evidence" value="ECO:0007669"/>
    <property type="project" value="UniProtKB-KW"/>
</dbReference>
<organism evidence="7 8">
    <name type="scientific">Russula ochroleuca</name>
    <dbReference type="NCBI Taxonomy" id="152965"/>
    <lineage>
        <taxon>Eukaryota</taxon>
        <taxon>Fungi</taxon>
        <taxon>Dikarya</taxon>
        <taxon>Basidiomycota</taxon>
        <taxon>Agaricomycotina</taxon>
        <taxon>Agaricomycetes</taxon>
        <taxon>Russulales</taxon>
        <taxon>Russulaceae</taxon>
        <taxon>Russula</taxon>
    </lineage>
</organism>
<evidence type="ECO:0000313" key="8">
    <source>
        <dbReference type="Proteomes" id="UP000759537"/>
    </source>
</evidence>
<feature type="domain" description="RING-type" evidence="6">
    <location>
        <begin position="35"/>
        <end position="91"/>
    </location>
</feature>
<reference evidence="7" key="1">
    <citation type="submission" date="2019-10" db="EMBL/GenBank/DDBJ databases">
        <authorList>
            <consortium name="DOE Joint Genome Institute"/>
            <person name="Kuo A."/>
            <person name="Miyauchi S."/>
            <person name="Kiss E."/>
            <person name="Drula E."/>
            <person name="Kohler A."/>
            <person name="Sanchez-Garcia M."/>
            <person name="Andreopoulos B."/>
            <person name="Barry K.W."/>
            <person name="Bonito G."/>
            <person name="Buee M."/>
            <person name="Carver A."/>
            <person name="Chen C."/>
            <person name="Cichocki N."/>
            <person name="Clum A."/>
            <person name="Culley D."/>
            <person name="Crous P.W."/>
            <person name="Fauchery L."/>
            <person name="Girlanda M."/>
            <person name="Hayes R."/>
            <person name="Keri Z."/>
            <person name="LaButti K."/>
            <person name="Lipzen A."/>
            <person name="Lombard V."/>
            <person name="Magnuson J."/>
            <person name="Maillard F."/>
            <person name="Morin E."/>
            <person name="Murat C."/>
            <person name="Nolan M."/>
            <person name="Ohm R."/>
            <person name="Pangilinan J."/>
            <person name="Pereira M."/>
            <person name="Perotto S."/>
            <person name="Peter M."/>
            <person name="Riley R."/>
            <person name="Sitrit Y."/>
            <person name="Stielow B."/>
            <person name="Szollosi G."/>
            <person name="Zifcakova L."/>
            <person name="Stursova M."/>
            <person name="Spatafora J.W."/>
            <person name="Tedersoo L."/>
            <person name="Vaario L.-M."/>
            <person name="Yamada A."/>
            <person name="Yan M."/>
            <person name="Wang P."/>
            <person name="Xu J."/>
            <person name="Bruns T."/>
            <person name="Baldrian P."/>
            <person name="Vilgalys R."/>
            <person name="Henrissat B."/>
            <person name="Grigoriev I.V."/>
            <person name="Hibbett D."/>
            <person name="Nagy L.G."/>
            <person name="Martin F.M."/>
        </authorList>
    </citation>
    <scope>NUCLEOTIDE SEQUENCE</scope>
    <source>
        <strain evidence="7">Prilba</strain>
    </source>
</reference>
<feature type="region of interest" description="Disordered" evidence="5">
    <location>
        <begin position="197"/>
        <end position="220"/>
    </location>
</feature>
<dbReference type="Proteomes" id="UP000759537">
    <property type="component" value="Unassembled WGS sequence"/>
</dbReference>
<dbReference type="InterPro" id="IPR013083">
    <property type="entry name" value="Znf_RING/FYVE/PHD"/>
</dbReference>
<feature type="compositionally biased region" description="Acidic residues" evidence="5">
    <location>
        <begin position="103"/>
        <end position="118"/>
    </location>
</feature>
<evidence type="ECO:0000256" key="1">
    <source>
        <dbReference type="ARBA" id="ARBA00022723"/>
    </source>
</evidence>
<dbReference type="Gene3D" id="3.30.40.10">
    <property type="entry name" value="Zinc/RING finger domain, C3HC4 (zinc finger)"/>
    <property type="match status" value="1"/>
</dbReference>
<feature type="region of interest" description="Disordered" evidence="5">
    <location>
        <begin position="99"/>
        <end position="118"/>
    </location>
</feature>
<reference evidence="7" key="2">
    <citation type="journal article" date="2020" name="Nat. Commun.">
        <title>Large-scale genome sequencing of mycorrhizal fungi provides insights into the early evolution of symbiotic traits.</title>
        <authorList>
            <person name="Miyauchi S."/>
            <person name="Kiss E."/>
            <person name="Kuo A."/>
            <person name="Drula E."/>
            <person name="Kohler A."/>
            <person name="Sanchez-Garcia M."/>
            <person name="Morin E."/>
            <person name="Andreopoulos B."/>
            <person name="Barry K.W."/>
            <person name="Bonito G."/>
            <person name="Buee M."/>
            <person name="Carver A."/>
            <person name="Chen C."/>
            <person name="Cichocki N."/>
            <person name="Clum A."/>
            <person name="Culley D."/>
            <person name="Crous P.W."/>
            <person name="Fauchery L."/>
            <person name="Girlanda M."/>
            <person name="Hayes R.D."/>
            <person name="Keri Z."/>
            <person name="LaButti K."/>
            <person name="Lipzen A."/>
            <person name="Lombard V."/>
            <person name="Magnuson J."/>
            <person name="Maillard F."/>
            <person name="Murat C."/>
            <person name="Nolan M."/>
            <person name="Ohm R.A."/>
            <person name="Pangilinan J."/>
            <person name="Pereira M.F."/>
            <person name="Perotto S."/>
            <person name="Peter M."/>
            <person name="Pfister S."/>
            <person name="Riley R."/>
            <person name="Sitrit Y."/>
            <person name="Stielow J.B."/>
            <person name="Szollosi G."/>
            <person name="Zifcakova L."/>
            <person name="Stursova M."/>
            <person name="Spatafora J.W."/>
            <person name="Tedersoo L."/>
            <person name="Vaario L.M."/>
            <person name="Yamada A."/>
            <person name="Yan M."/>
            <person name="Wang P."/>
            <person name="Xu J."/>
            <person name="Bruns T."/>
            <person name="Baldrian P."/>
            <person name="Vilgalys R."/>
            <person name="Dunand C."/>
            <person name="Henrissat B."/>
            <person name="Grigoriev I.V."/>
            <person name="Hibbett D."/>
            <person name="Nagy L.G."/>
            <person name="Martin F.M."/>
        </authorList>
    </citation>
    <scope>NUCLEOTIDE SEQUENCE</scope>
    <source>
        <strain evidence="7">Prilba</strain>
    </source>
</reference>
<dbReference type="SUPFAM" id="SSF57850">
    <property type="entry name" value="RING/U-box"/>
    <property type="match status" value="1"/>
</dbReference>
<dbReference type="InterPro" id="IPR001841">
    <property type="entry name" value="Znf_RING"/>
</dbReference>
<dbReference type="AlphaFoldDB" id="A0A9P5N2D0"/>
<keyword evidence="8" id="KW-1185">Reference proteome</keyword>
<protein>
    <recommendedName>
        <fullName evidence="6">RING-type domain-containing protein</fullName>
    </recommendedName>
</protein>
<dbReference type="InterPro" id="IPR018957">
    <property type="entry name" value="Znf_C3HC4_RING-type"/>
</dbReference>
<dbReference type="Pfam" id="PF00097">
    <property type="entry name" value="zf-C3HC4"/>
    <property type="match status" value="1"/>
</dbReference>
<keyword evidence="3" id="KW-0862">Zinc</keyword>
<keyword evidence="2 4" id="KW-0863">Zinc-finger</keyword>